<name>A0ABR2EII8_9ROSI</name>
<protein>
    <submittedName>
        <fullName evidence="1">Uncharacterized protein</fullName>
    </submittedName>
</protein>
<organism evidence="1 2">
    <name type="scientific">Hibiscus sabdariffa</name>
    <name type="common">roselle</name>
    <dbReference type="NCBI Taxonomy" id="183260"/>
    <lineage>
        <taxon>Eukaryota</taxon>
        <taxon>Viridiplantae</taxon>
        <taxon>Streptophyta</taxon>
        <taxon>Embryophyta</taxon>
        <taxon>Tracheophyta</taxon>
        <taxon>Spermatophyta</taxon>
        <taxon>Magnoliopsida</taxon>
        <taxon>eudicotyledons</taxon>
        <taxon>Gunneridae</taxon>
        <taxon>Pentapetalae</taxon>
        <taxon>rosids</taxon>
        <taxon>malvids</taxon>
        <taxon>Malvales</taxon>
        <taxon>Malvaceae</taxon>
        <taxon>Malvoideae</taxon>
        <taxon>Hibiscus</taxon>
    </lineage>
</organism>
<dbReference type="EMBL" id="JBBPBM010000013">
    <property type="protein sequence ID" value="KAK8561809.1"/>
    <property type="molecule type" value="Genomic_DNA"/>
</dbReference>
<dbReference type="Proteomes" id="UP001472677">
    <property type="component" value="Unassembled WGS sequence"/>
</dbReference>
<accession>A0ABR2EII8</accession>
<evidence type="ECO:0000313" key="2">
    <source>
        <dbReference type="Proteomes" id="UP001472677"/>
    </source>
</evidence>
<keyword evidence="2" id="KW-1185">Reference proteome</keyword>
<comment type="caution">
    <text evidence="1">The sequence shown here is derived from an EMBL/GenBank/DDBJ whole genome shotgun (WGS) entry which is preliminary data.</text>
</comment>
<sequence>MARTNFSPWSQRLLNDYVVAFSNTGNGRRAQRPSALRWQCPPDGWIKINSNDAIHPSYGKTTTGEVLRGDKGVVVLRFQY</sequence>
<gene>
    <name evidence="1" type="ORF">V6N12_048868</name>
</gene>
<reference evidence="1 2" key="1">
    <citation type="journal article" date="2024" name="G3 (Bethesda)">
        <title>Genome assembly of Hibiscus sabdariffa L. provides insights into metabolisms of medicinal natural products.</title>
        <authorList>
            <person name="Kim T."/>
        </authorList>
    </citation>
    <scope>NUCLEOTIDE SEQUENCE [LARGE SCALE GENOMIC DNA]</scope>
    <source>
        <strain evidence="1">TK-2024</strain>
        <tissue evidence="1">Old leaves</tissue>
    </source>
</reference>
<proteinExistence type="predicted"/>
<evidence type="ECO:0000313" key="1">
    <source>
        <dbReference type="EMBL" id="KAK8561809.1"/>
    </source>
</evidence>